<reference evidence="3" key="1">
    <citation type="journal article" date="2021" name="Nat. Commun.">
        <title>Genetic determinants of endophytism in the Arabidopsis root mycobiome.</title>
        <authorList>
            <person name="Mesny F."/>
            <person name="Miyauchi S."/>
            <person name="Thiergart T."/>
            <person name="Pickel B."/>
            <person name="Atanasova L."/>
            <person name="Karlsson M."/>
            <person name="Huettel B."/>
            <person name="Barry K.W."/>
            <person name="Haridas S."/>
            <person name="Chen C."/>
            <person name="Bauer D."/>
            <person name="Andreopoulos W."/>
            <person name="Pangilinan J."/>
            <person name="LaButti K."/>
            <person name="Riley R."/>
            <person name="Lipzen A."/>
            <person name="Clum A."/>
            <person name="Drula E."/>
            <person name="Henrissat B."/>
            <person name="Kohler A."/>
            <person name="Grigoriev I.V."/>
            <person name="Martin F.M."/>
            <person name="Hacquard S."/>
        </authorList>
    </citation>
    <scope>NUCLEOTIDE SEQUENCE</scope>
    <source>
        <strain evidence="3">MPI-CAGE-AT-0016</strain>
    </source>
</reference>
<keyword evidence="4" id="KW-1185">Reference proteome</keyword>
<dbReference type="SUPFAM" id="SSF52467">
    <property type="entry name" value="DHS-like NAD/FAD-binding domain"/>
    <property type="match status" value="1"/>
</dbReference>
<dbReference type="OrthoDB" id="10677931at2759"/>
<name>A0A8K0TED8_9PEZI</name>
<organism evidence="3 4">
    <name type="scientific">Plectosphaerella cucumerina</name>
    <dbReference type="NCBI Taxonomy" id="40658"/>
    <lineage>
        <taxon>Eukaryota</taxon>
        <taxon>Fungi</taxon>
        <taxon>Dikarya</taxon>
        <taxon>Ascomycota</taxon>
        <taxon>Pezizomycotina</taxon>
        <taxon>Sordariomycetes</taxon>
        <taxon>Hypocreomycetidae</taxon>
        <taxon>Glomerellales</taxon>
        <taxon>Plectosphaerellaceae</taxon>
        <taxon>Plectosphaerella</taxon>
    </lineage>
</organism>
<evidence type="ECO:0000313" key="3">
    <source>
        <dbReference type="EMBL" id="KAH7358013.1"/>
    </source>
</evidence>
<dbReference type="AlphaFoldDB" id="A0A8K0TED8"/>
<proteinExistence type="predicted"/>
<gene>
    <name evidence="3" type="ORF">B0T11DRAFT_299156</name>
</gene>
<sequence length="504" mass="55107">MRPSAILLLAVSSLAAAAAVASPAYCAKPPYKAVLVLASYPPAQSFCSARYPIATSTVTVTTTVPAPARRVARAPVTPAPLVKNAVACTGNCAAWSSLSKIGGSLVKSACGCIQTTPTKTVTVTSTQPPLDPCAGYNAPTFAQNLPAGCDPLVDGSDAYYNYVVAAQRALDGITVFNEVPDDSTFKICDFALQCARATKGSESFAVIHALSRTPGGGRWKCAGTGLITQTTNDCTIGETAFVRIGGGDLCSELAFCVAHVQMIFEVLSRHEGGTLHHRRHRSRFVRDPDRPIFAPRYYNIVKHHAPINIIRLRHIASKINNDRERVHRPRVVSLLKQVGPDDSSCFPASTRHVEGAGEWPLAVRRAPVSKIRQWFDASVLQNDSHFAECLQFMSELRRKCRLAAPTETYRLILQLRECCRLIRCYSQNIDQLESKVVSDEDCEKIIKEVEHCQQAKLHYDSATMKPVHDILRDPVHPRPANISQMMHVGDDPGHAAVVFFIRAR</sequence>
<dbReference type="Gene3D" id="3.30.1600.10">
    <property type="entry name" value="SIR2/SIRT2 'Small Domain"/>
    <property type="match status" value="1"/>
</dbReference>
<feature type="signal peptide" evidence="2">
    <location>
        <begin position="1"/>
        <end position="21"/>
    </location>
</feature>
<feature type="chain" id="PRO_5035426664" evidence="2">
    <location>
        <begin position="22"/>
        <end position="504"/>
    </location>
</feature>
<keyword evidence="2" id="KW-0732">Signal</keyword>
<evidence type="ECO:0000256" key="2">
    <source>
        <dbReference type="SAM" id="SignalP"/>
    </source>
</evidence>
<evidence type="ECO:0000256" key="1">
    <source>
        <dbReference type="ARBA" id="ARBA00022679"/>
    </source>
</evidence>
<protein>
    <submittedName>
        <fullName evidence="3">Uncharacterized protein</fullName>
    </submittedName>
</protein>
<dbReference type="EMBL" id="JAGPXD010000004">
    <property type="protein sequence ID" value="KAH7358013.1"/>
    <property type="molecule type" value="Genomic_DNA"/>
</dbReference>
<comment type="caution">
    <text evidence="3">The sequence shown here is derived from an EMBL/GenBank/DDBJ whole genome shotgun (WGS) entry which is preliminary data.</text>
</comment>
<keyword evidence="1" id="KW-0808">Transferase</keyword>
<dbReference type="Gene3D" id="3.40.50.1220">
    <property type="entry name" value="TPP-binding domain"/>
    <property type="match status" value="1"/>
</dbReference>
<evidence type="ECO:0000313" key="4">
    <source>
        <dbReference type="Proteomes" id="UP000813385"/>
    </source>
</evidence>
<accession>A0A8K0TED8</accession>
<dbReference type="Proteomes" id="UP000813385">
    <property type="component" value="Unassembled WGS sequence"/>
</dbReference>
<dbReference type="InterPro" id="IPR026591">
    <property type="entry name" value="Sirtuin_cat_small_dom_sf"/>
</dbReference>
<dbReference type="InterPro" id="IPR029035">
    <property type="entry name" value="DHS-like_NAD/FAD-binding_dom"/>
</dbReference>
<dbReference type="GO" id="GO:0016740">
    <property type="term" value="F:transferase activity"/>
    <property type="evidence" value="ECO:0007669"/>
    <property type="project" value="UniProtKB-KW"/>
</dbReference>